<dbReference type="Gene3D" id="3.40.710.10">
    <property type="entry name" value="DD-peptidase/beta-lactamase superfamily"/>
    <property type="match status" value="2"/>
</dbReference>
<dbReference type="Gene3D" id="3.20.20.140">
    <property type="entry name" value="Metal-dependent hydrolases"/>
    <property type="match status" value="1"/>
</dbReference>
<evidence type="ECO:0000259" key="4">
    <source>
        <dbReference type="Pfam" id="PF07969"/>
    </source>
</evidence>
<dbReference type="InterPro" id="IPR032466">
    <property type="entry name" value="Metal_Hydrolase"/>
</dbReference>
<name>Q1IJW4_KORVE</name>
<dbReference type="GO" id="GO:0000270">
    <property type="term" value="P:peptidoglycan metabolic process"/>
    <property type="evidence" value="ECO:0007669"/>
    <property type="project" value="TreeGrafter"/>
</dbReference>
<dbReference type="EMBL" id="CP000360">
    <property type="protein sequence ID" value="ABF42836.1"/>
    <property type="molecule type" value="Genomic_DNA"/>
</dbReference>
<dbReference type="CDD" id="cd01297">
    <property type="entry name" value="D-aminoacylase"/>
    <property type="match status" value="1"/>
</dbReference>
<gene>
    <name evidence="5" type="ordered locus">Acid345_3836</name>
</gene>
<sequence>MKRFRILLPAFFLATTWVSAQAPSDLAQRVEEIMTRPEFAHATFGMQFYSLKSGKVVYELNAQKLMVPGSTTKLFTEGTALETLGADYRFHTRIYHTGTLKSNGTLEGDIVLVASGDPNLSGRIQPDGTLGFENEDHSYGGVDSRGVGSDPLLVIREFAQQIASKGVKRVKGRVLIDARLFPQGTRELGTGVVMSPIVVNDNLIDVIATPGATEGAPAQLKIAPETSYVRFVNKVTTGKTGSKLEFDYSDPQPGPNGSQVVTATGSLPLGKPVGMVSYPVPDPARYAQVVLSEALRSQKIEVEIPANNDADFKALEPSYKPENLLAEHVSPPLSEEVKITLKVSQNLHASMTPYLLGALAGHATKDIDQAGFDVEHDFLSKVGLDLTAASQSDGAGGNAFFTPDFVVKYLVHMASSKDAALFRRGLPILGRDGTLAKIETDSPAAGHVFAKTGTYFVSDALNKNLLVTGKGLAGYMETSGGDELAFAIYANNVSVPMDSEQAQKIVGGALGEIASAAYASAGSGAQAASSGASAEYDVLIRGGHVIDGSGNPWIAQDVAIKGDRIVALGKLGNATAKRTIDATGLVVAPGFIDMLGQSEFQLVIDNRSFSKLSQGITTEITGEGQSIAPQNERTLAPLKPLEDQLHFKIDWTDLDGYFAHLEKSGTPINIGTYVGAAQVREAVIGEDDRVPTAQELEAMKQLVATAMQQGAFGMSTALIYPPGHYAKTDELIELSKVVSQYGGIYASHMRSEGSSEIKAIEEALRIGREANVPVEIFHLKVVGAPRWGTMPKIVDMIQTARDAGQDVRADMYPYVAGGTALASALPPWVADGGMQKLLERLHDPAVRARITREIEAGDHPDWENLYFDSGGAKGVLVTGITNKDLKDIDGKTIAQIAGIQKKKPLDALMDLVIADKAQTGALYFIANEKDLQYGLKQPWTSIGLDAGELSLDGPLFDPHQHPRAFGSMPRFLGHYVRDLHLMSMEQAIRKITSMPAQREGLHYRGLIKEGFFADVTIFDPATILDKATYEDSVKPSVGVKYVLVNGQLEFADGKVTGVIAGKPLRGPGWKPEPNAK</sequence>
<dbReference type="OrthoDB" id="9775607at2"/>
<protein>
    <submittedName>
        <fullName evidence="5">D-alanyl-D-alanine carboxypeptidase/D-alanyl-D-alanine-endopeptidase</fullName>
    </submittedName>
</protein>
<dbReference type="Proteomes" id="UP000002432">
    <property type="component" value="Chromosome"/>
</dbReference>
<dbReference type="Pfam" id="PF07969">
    <property type="entry name" value="Amidohydro_3"/>
    <property type="match status" value="1"/>
</dbReference>
<comment type="similarity">
    <text evidence="1">Belongs to the peptidase S13 family.</text>
</comment>
<dbReference type="Gene3D" id="3.30.1490.130">
    <property type="entry name" value="D-aminoacylase. Domain 3"/>
    <property type="match status" value="1"/>
</dbReference>
<accession>Q1IJW4</accession>
<dbReference type="eggNOG" id="COG3653">
    <property type="taxonomic scope" value="Bacteria"/>
</dbReference>
<dbReference type="GO" id="GO:0006508">
    <property type="term" value="P:proteolysis"/>
    <property type="evidence" value="ECO:0007669"/>
    <property type="project" value="InterPro"/>
</dbReference>
<dbReference type="InterPro" id="IPR013108">
    <property type="entry name" value="Amidohydro_3"/>
</dbReference>
<dbReference type="GO" id="GO:0004185">
    <property type="term" value="F:serine-type carboxypeptidase activity"/>
    <property type="evidence" value="ECO:0007669"/>
    <property type="project" value="InterPro"/>
</dbReference>
<proteinExistence type="inferred from homology"/>
<keyword evidence="3" id="KW-0732">Signal</keyword>
<dbReference type="GO" id="GO:0016811">
    <property type="term" value="F:hydrolase activity, acting on carbon-nitrogen (but not peptide) bonds, in linear amides"/>
    <property type="evidence" value="ECO:0007669"/>
    <property type="project" value="InterPro"/>
</dbReference>
<dbReference type="NCBIfam" id="TIGR00666">
    <property type="entry name" value="PBP4"/>
    <property type="match status" value="1"/>
</dbReference>
<dbReference type="EnsemblBacteria" id="ABF42836">
    <property type="protein sequence ID" value="ABF42836"/>
    <property type="gene ID" value="Acid345_3836"/>
</dbReference>
<dbReference type="PANTHER" id="PTHR30023">
    <property type="entry name" value="D-ALANYL-D-ALANINE CARBOXYPEPTIDASE"/>
    <property type="match status" value="1"/>
</dbReference>
<dbReference type="Pfam" id="PF02113">
    <property type="entry name" value="Peptidase_S13"/>
    <property type="match status" value="1"/>
</dbReference>
<dbReference type="Gene3D" id="2.30.40.10">
    <property type="entry name" value="Urease, subunit C, domain 1"/>
    <property type="match status" value="1"/>
</dbReference>
<dbReference type="InterPro" id="IPR000667">
    <property type="entry name" value="Peptidase_S13"/>
</dbReference>
<feature type="chain" id="PRO_5004191282" evidence="3">
    <location>
        <begin position="23"/>
        <end position="1076"/>
    </location>
</feature>
<dbReference type="STRING" id="204669.Acid345_3836"/>
<dbReference type="InterPro" id="IPR023100">
    <property type="entry name" value="D-aminoacylase_insert_dom_sf"/>
</dbReference>
<dbReference type="InterPro" id="IPR012338">
    <property type="entry name" value="Beta-lactam/transpept-like"/>
</dbReference>
<dbReference type="InterPro" id="IPR011059">
    <property type="entry name" value="Metal-dep_hydrolase_composite"/>
</dbReference>
<evidence type="ECO:0000256" key="1">
    <source>
        <dbReference type="ARBA" id="ARBA00006096"/>
    </source>
</evidence>
<dbReference type="HOGENOM" id="CLU_286800_0_0_0"/>
<dbReference type="RefSeq" id="WP_011524635.1">
    <property type="nucleotide sequence ID" value="NC_008009.1"/>
</dbReference>
<dbReference type="PANTHER" id="PTHR30023:SF0">
    <property type="entry name" value="PENICILLIN-SENSITIVE CARBOXYPEPTIDASE A"/>
    <property type="match status" value="1"/>
</dbReference>
<keyword evidence="5" id="KW-0121">Carboxypeptidase</keyword>
<feature type="signal peptide" evidence="3">
    <location>
        <begin position="1"/>
        <end position="22"/>
    </location>
</feature>
<dbReference type="SUPFAM" id="SSF56601">
    <property type="entry name" value="beta-lactamase/transpeptidase-like"/>
    <property type="match status" value="1"/>
</dbReference>
<keyword evidence="5" id="KW-0645">Protease</keyword>
<dbReference type="Gene3D" id="3.50.80.20">
    <property type="entry name" value="D-Ala-D-Ala carboxypeptidase C, peptidase S13"/>
    <property type="match status" value="1"/>
</dbReference>
<feature type="domain" description="Amidohydrolase 3" evidence="4">
    <location>
        <begin position="961"/>
        <end position="1047"/>
    </location>
</feature>
<dbReference type="KEGG" id="aba:Acid345_3836"/>
<reference evidence="5 6" key="1">
    <citation type="journal article" date="2009" name="Appl. Environ. Microbiol.">
        <title>Three genomes from the phylum Acidobacteria provide insight into the lifestyles of these microorganisms in soils.</title>
        <authorList>
            <person name="Ward N.L."/>
            <person name="Challacombe J.F."/>
            <person name="Janssen P.H."/>
            <person name="Henrissat B."/>
            <person name="Coutinho P.M."/>
            <person name="Wu M."/>
            <person name="Xie G."/>
            <person name="Haft D.H."/>
            <person name="Sait M."/>
            <person name="Badger J."/>
            <person name="Barabote R.D."/>
            <person name="Bradley B."/>
            <person name="Brettin T.S."/>
            <person name="Brinkac L.M."/>
            <person name="Bruce D."/>
            <person name="Creasy T."/>
            <person name="Daugherty S.C."/>
            <person name="Davidsen T.M."/>
            <person name="DeBoy R.T."/>
            <person name="Detter J.C."/>
            <person name="Dodson R.J."/>
            <person name="Durkin A.S."/>
            <person name="Ganapathy A."/>
            <person name="Gwinn-Giglio M."/>
            <person name="Han C.S."/>
            <person name="Khouri H."/>
            <person name="Kiss H."/>
            <person name="Kothari S.P."/>
            <person name="Madupu R."/>
            <person name="Nelson K.E."/>
            <person name="Nelson W.C."/>
            <person name="Paulsen I."/>
            <person name="Penn K."/>
            <person name="Ren Q."/>
            <person name="Rosovitz M.J."/>
            <person name="Selengut J.D."/>
            <person name="Shrivastava S."/>
            <person name="Sullivan S.A."/>
            <person name="Tapia R."/>
            <person name="Thompson L.S."/>
            <person name="Watkins K.L."/>
            <person name="Yang Q."/>
            <person name="Yu C."/>
            <person name="Zafar N."/>
            <person name="Zhou L."/>
            <person name="Kuske C.R."/>
        </authorList>
    </citation>
    <scope>NUCLEOTIDE SEQUENCE [LARGE SCALE GENOMIC DNA]</scope>
    <source>
        <strain evidence="5 6">Ellin345</strain>
    </source>
</reference>
<keyword evidence="2" id="KW-0378">Hydrolase</keyword>
<dbReference type="AlphaFoldDB" id="Q1IJW4"/>
<keyword evidence="6" id="KW-1185">Reference proteome</keyword>
<evidence type="ECO:0000256" key="3">
    <source>
        <dbReference type="SAM" id="SignalP"/>
    </source>
</evidence>
<evidence type="ECO:0000313" key="5">
    <source>
        <dbReference type="EMBL" id="ABF42836.1"/>
    </source>
</evidence>
<evidence type="ECO:0000313" key="6">
    <source>
        <dbReference type="Proteomes" id="UP000002432"/>
    </source>
</evidence>
<dbReference type="SUPFAM" id="SSF51556">
    <property type="entry name" value="Metallo-dependent hydrolases"/>
    <property type="match status" value="1"/>
</dbReference>
<dbReference type="eggNOG" id="COG2027">
    <property type="taxonomic scope" value="Bacteria"/>
</dbReference>
<evidence type="ECO:0000256" key="2">
    <source>
        <dbReference type="ARBA" id="ARBA00022801"/>
    </source>
</evidence>
<dbReference type="SUPFAM" id="SSF51338">
    <property type="entry name" value="Composite domain of metallo-dependent hydrolases"/>
    <property type="match status" value="1"/>
</dbReference>
<organism evidence="5 6">
    <name type="scientific">Koribacter versatilis (strain Ellin345)</name>
    <dbReference type="NCBI Taxonomy" id="204669"/>
    <lineage>
        <taxon>Bacteria</taxon>
        <taxon>Pseudomonadati</taxon>
        <taxon>Acidobacteriota</taxon>
        <taxon>Terriglobia</taxon>
        <taxon>Terriglobales</taxon>
        <taxon>Candidatus Korobacteraceae</taxon>
        <taxon>Candidatus Korobacter</taxon>
    </lineage>
</organism>